<gene>
    <name evidence="1" type="ORF">OIDMADRAFT_17598</name>
</gene>
<sequence length="95" mass="11101">MAMEMQTLFGISKAEAVARINEAYGHMSFKSYPDIICHEDPEHWAYGLYYGNVRYWDSDADRSTWQVRKIPPKDSPSWTIKDQDPAVKECKREIV</sequence>
<proteinExistence type="predicted"/>
<protein>
    <submittedName>
        <fullName evidence="1">Uncharacterized protein</fullName>
    </submittedName>
</protein>
<dbReference type="AlphaFoldDB" id="A0A0C3DRF4"/>
<organism evidence="1 2">
    <name type="scientific">Oidiodendron maius (strain Zn)</name>
    <dbReference type="NCBI Taxonomy" id="913774"/>
    <lineage>
        <taxon>Eukaryota</taxon>
        <taxon>Fungi</taxon>
        <taxon>Dikarya</taxon>
        <taxon>Ascomycota</taxon>
        <taxon>Pezizomycotina</taxon>
        <taxon>Leotiomycetes</taxon>
        <taxon>Leotiomycetes incertae sedis</taxon>
        <taxon>Myxotrichaceae</taxon>
        <taxon>Oidiodendron</taxon>
    </lineage>
</organism>
<evidence type="ECO:0000313" key="2">
    <source>
        <dbReference type="Proteomes" id="UP000054321"/>
    </source>
</evidence>
<name>A0A0C3DRF4_OIDMZ</name>
<dbReference type="InParanoid" id="A0A0C3DRF4"/>
<reference evidence="2" key="2">
    <citation type="submission" date="2015-01" db="EMBL/GenBank/DDBJ databases">
        <title>Evolutionary Origins and Diversification of the Mycorrhizal Mutualists.</title>
        <authorList>
            <consortium name="DOE Joint Genome Institute"/>
            <consortium name="Mycorrhizal Genomics Consortium"/>
            <person name="Kohler A."/>
            <person name="Kuo A."/>
            <person name="Nagy L.G."/>
            <person name="Floudas D."/>
            <person name="Copeland A."/>
            <person name="Barry K.W."/>
            <person name="Cichocki N."/>
            <person name="Veneault-Fourrey C."/>
            <person name="LaButti K."/>
            <person name="Lindquist E.A."/>
            <person name="Lipzen A."/>
            <person name="Lundell T."/>
            <person name="Morin E."/>
            <person name="Murat C."/>
            <person name="Riley R."/>
            <person name="Ohm R."/>
            <person name="Sun H."/>
            <person name="Tunlid A."/>
            <person name="Henrissat B."/>
            <person name="Grigoriev I.V."/>
            <person name="Hibbett D.S."/>
            <person name="Martin F."/>
        </authorList>
    </citation>
    <scope>NUCLEOTIDE SEQUENCE [LARGE SCALE GENOMIC DNA]</scope>
    <source>
        <strain evidence="2">Zn</strain>
    </source>
</reference>
<keyword evidence="2" id="KW-1185">Reference proteome</keyword>
<dbReference type="Proteomes" id="UP000054321">
    <property type="component" value="Unassembled WGS sequence"/>
</dbReference>
<reference evidence="1 2" key="1">
    <citation type="submission" date="2014-04" db="EMBL/GenBank/DDBJ databases">
        <authorList>
            <consortium name="DOE Joint Genome Institute"/>
            <person name="Kuo A."/>
            <person name="Martino E."/>
            <person name="Perotto S."/>
            <person name="Kohler A."/>
            <person name="Nagy L.G."/>
            <person name="Floudas D."/>
            <person name="Copeland A."/>
            <person name="Barry K.W."/>
            <person name="Cichocki N."/>
            <person name="Veneault-Fourrey C."/>
            <person name="LaButti K."/>
            <person name="Lindquist E.A."/>
            <person name="Lipzen A."/>
            <person name="Lundell T."/>
            <person name="Morin E."/>
            <person name="Murat C."/>
            <person name="Sun H."/>
            <person name="Tunlid A."/>
            <person name="Henrissat B."/>
            <person name="Grigoriev I.V."/>
            <person name="Hibbett D.S."/>
            <person name="Martin F."/>
            <person name="Nordberg H.P."/>
            <person name="Cantor M.N."/>
            <person name="Hua S.X."/>
        </authorList>
    </citation>
    <scope>NUCLEOTIDE SEQUENCE [LARGE SCALE GENOMIC DNA]</scope>
    <source>
        <strain evidence="1 2">Zn</strain>
    </source>
</reference>
<accession>A0A0C3DRF4</accession>
<dbReference type="OrthoDB" id="5327619at2759"/>
<dbReference type="EMBL" id="KN832872">
    <property type="protein sequence ID" value="KIN04608.1"/>
    <property type="molecule type" value="Genomic_DNA"/>
</dbReference>
<dbReference type="HOGENOM" id="CLU_2373357_0_0_1"/>
<evidence type="ECO:0000313" key="1">
    <source>
        <dbReference type="EMBL" id="KIN04608.1"/>
    </source>
</evidence>